<feature type="transmembrane region" description="Helical" evidence="1">
    <location>
        <begin position="192"/>
        <end position="214"/>
    </location>
</feature>
<proteinExistence type="predicted"/>
<accession>A0A0L7L2B7</accession>
<dbReference type="GO" id="GO:0005886">
    <property type="term" value="C:plasma membrane"/>
    <property type="evidence" value="ECO:0007669"/>
    <property type="project" value="TreeGrafter"/>
</dbReference>
<name>A0A0L7L2B7_OPEBR</name>
<feature type="transmembrane region" description="Helical" evidence="1">
    <location>
        <begin position="159"/>
        <end position="180"/>
    </location>
</feature>
<dbReference type="GO" id="GO:0019991">
    <property type="term" value="P:septate junction assembly"/>
    <property type="evidence" value="ECO:0007669"/>
    <property type="project" value="InterPro"/>
</dbReference>
<dbReference type="InterPro" id="IPR038976">
    <property type="entry name" value="Ssk"/>
</dbReference>
<gene>
    <name evidence="2" type="ORF">OBRU01_16656</name>
</gene>
<feature type="transmembrane region" description="Helical" evidence="1">
    <location>
        <begin position="103"/>
        <end position="127"/>
    </location>
</feature>
<feature type="transmembrane region" description="Helical" evidence="1">
    <location>
        <begin position="37"/>
        <end position="62"/>
    </location>
</feature>
<comment type="caution">
    <text evidence="2">The sequence shown here is derived from an EMBL/GenBank/DDBJ whole genome shotgun (WGS) entry which is preliminary data.</text>
</comment>
<dbReference type="AlphaFoldDB" id="A0A0L7L2B7"/>
<dbReference type="Proteomes" id="UP000037510">
    <property type="component" value="Unassembled WGS sequence"/>
</dbReference>
<dbReference type="PANTHER" id="PTHR36692">
    <property type="entry name" value="PROTEIN SNAKESKIN"/>
    <property type="match status" value="1"/>
</dbReference>
<keyword evidence="3" id="KW-1185">Reference proteome</keyword>
<evidence type="ECO:0000313" key="2">
    <source>
        <dbReference type="EMBL" id="KOB69565.1"/>
    </source>
</evidence>
<keyword evidence="1" id="KW-0472">Membrane</keyword>
<feature type="transmembrane region" description="Helical" evidence="1">
    <location>
        <begin position="68"/>
        <end position="91"/>
    </location>
</feature>
<dbReference type="EMBL" id="JTDY01003430">
    <property type="protein sequence ID" value="KOB69565.1"/>
    <property type="molecule type" value="Genomic_DNA"/>
</dbReference>
<feature type="transmembrane region" description="Helical" evidence="1">
    <location>
        <begin position="6"/>
        <end position="25"/>
    </location>
</feature>
<keyword evidence="1" id="KW-0812">Transmembrane</keyword>
<protein>
    <submittedName>
        <fullName evidence="2">Uncharacterized protein</fullName>
    </submittedName>
</protein>
<dbReference type="PANTHER" id="PTHR36692:SF2">
    <property type="entry name" value="GEO12064P1"/>
    <property type="match status" value="1"/>
</dbReference>
<sequence>MLVPTCALKLFELVLAVACLILHHYSYDLTDLPTLMLCSGTYIGFVIVLSGEIIGEMIFAPLDLVQDVFFGTLGIALFATSGGLLISASYQGSSYPKTGDSQVRLLVGSLAILNAVIMLFDLSLAYLDSEEYDEEASLNSSNELTGEAVSAAADAYIDAWWSASGGALFGACAVLTLSNWRDIPACQRRSYAQAAAGCASAACALLIIDTLLALCSAHRDGSSSRKSLRTNPCS</sequence>
<reference evidence="2 3" key="1">
    <citation type="journal article" date="2015" name="Genome Biol. Evol.">
        <title>The genome of winter moth (Operophtera brumata) provides a genomic perspective on sexual dimorphism and phenology.</title>
        <authorList>
            <person name="Derks M.F."/>
            <person name="Smit S."/>
            <person name="Salis L."/>
            <person name="Schijlen E."/>
            <person name="Bossers A."/>
            <person name="Mateman C."/>
            <person name="Pijl A.S."/>
            <person name="de Ridder D."/>
            <person name="Groenen M.A."/>
            <person name="Visser M.E."/>
            <person name="Megens H.J."/>
        </authorList>
    </citation>
    <scope>NUCLEOTIDE SEQUENCE [LARGE SCALE GENOMIC DNA]</scope>
    <source>
        <strain evidence="2">WM2013NL</strain>
        <tissue evidence="2">Head and thorax</tissue>
    </source>
</reference>
<organism evidence="2 3">
    <name type="scientific">Operophtera brumata</name>
    <name type="common">Winter moth</name>
    <name type="synonym">Phalaena brumata</name>
    <dbReference type="NCBI Taxonomy" id="104452"/>
    <lineage>
        <taxon>Eukaryota</taxon>
        <taxon>Metazoa</taxon>
        <taxon>Ecdysozoa</taxon>
        <taxon>Arthropoda</taxon>
        <taxon>Hexapoda</taxon>
        <taxon>Insecta</taxon>
        <taxon>Pterygota</taxon>
        <taxon>Neoptera</taxon>
        <taxon>Endopterygota</taxon>
        <taxon>Lepidoptera</taxon>
        <taxon>Glossata</taxon>
        <taxon>Ditrysia</taxon>
        <taxon>Geometroidea</taxon>
        <taxon>Geometridae</taxon>
        <taxon>Larentiinae</taxon>
        <taxon>Operophtera</taxon>
    </lineage>
</organism>
<evidence type="ECO:0000313" key="3">
    <source>
        <dbReference type="Proteomes" id="UP000037510"/>
    </source>
</evidence>
<keyword evidence="1" id="KW-1133">Transmembrane helix</keyword>
<evidence type="ECO:0000256" key="1">
    <source>
        <dbReference type="SAM" id="Phobius"/>
    </source>
</evidence>